<organism evidence="3 4">
    <name type="scientific">Enterovibrio gelatinilyticus</name>
    <dbReference type="NCBI Taxonomy" id="2899819"/>
    <lineage>
        <taxon>Bacteria</taxon>
        <taxon>Pseudomonadati</taxon>
        <taxon>Pseudomonadota</taxon>
        <taxon>Gammaproteobacteria</taxon>
        <taxon>Vibrionales</taxon>
        <taxon>Vibrionaceae</taxon>
        <taxon>Enterovibrio</taxon>
    </lineage>
</organism>
<name>A0ABT5QYS5_9GAMM</name>
<evidence type="ECO:0008006" key="5">
    <source>
        <dbReference type="Google" id="ProtNLM"/>
    </source>
</evidence>
<sequence>MNKILKKLSLTALPLILTACGGGGGGDASGGSAGGTAETGNTGGSDVTSSSPSQEATALTNTDDIVAARAFKFCIGQTIQLNVNYSGTTSGALHIFSQADYIHANGDVDVDPLSRITTIYPDLTTGVDIEVNGNWEQLYARWVPMSSSESEQTLVINLDQSSSSYLVSLD</sequence>
<keyword evidence="2" id="KW-0732">Signal</keyword>
<dbReference type="RefSeq" id="WP_274164044.1">
    <property type="nucleotide sequence ID" value="NZ_JAJUBC010000008.1"/>
</dbReference>
<evidence type="ECO:0000256" key="1">
    <source>
        <dbReference type="SAM" id="MobiDB-lite"/>
    </source>
</evidence>
<feature type="chain" id="PRO_5046626373" description="Lipoprotein" evidence="2">
    <location>
        <begin position="22"/>
        <end position="170"/>
    </location>
</feature>
<feature type="region of interest" description="Disordered" evidence="1">
    <location>
        <begin position="28"/>
        <end position="56"/>
    </location>
</feature>
<dbReference type="Proteomes" id="UP001149400">
    <property type="component" value="Unassembled WGS sequence"/>
</dbReference>
<feature type="compositionally biased region" description="Polar residues" evidence="1">
    <location>
        <begin position="46"/>
        <end position="56"/>
    </location>
</feature>
<evidence type="ECO:0000313" key="3">
    <source>
        <dbReference type="EMBL" id="MDD1793175.1"/>
    </source>
</evidence>
<dbReference type="PROSITE" id="PS51257">
    <property type="entry name" value="PROKAR_LIPOPROTEIN"/>
    <property type="match status" value="1"/>
</dbReference>
<gene>
    <name evidence="3" type="ORF">LRP50_08565</name>
</gene>
<dbReference type="EMBL" id="JAJUBC010000008">
    <property type="protein sequence ID" value="MDD1793175.1"/>
    <property type="molecule type" value="Genomic_DNA"/>
</dbReference>
<keyword evidence="4" id="KW-1185">Reference proteome</keyword>
<comment type="caution">
    <text evidence="3">The sequence shown here is derived from an EMBL/GenBank/DDBJ whole genome shotgun (WGS) entry which is preliminary data.</text>
</comment>
<feature type="signal peptide" evidence="2">
    <location>
        <begin position="1"/>
        <end position="21"/>
    </location>
</feature>
<proteinExistence type="predicted"/>
<evidence type="ECO:0000256" key="2">
    <source>
        <dbReference type="SAM" id="SignalP"/>
    </source>
</evidence>
<reference evidence="3" key="1">
    <citation type="submission" date="2021-12" db="EMBL/GenBank/DDBJ databases">
        <title>Enterovibrio ZSDZ35 sp. nov. and Enterovibrio ZSDZ42 sp. nov., isolated from coastal seawater in Qingdao.</title>
        <authorList>
            <person name="Zhang P."/>
        </authorList>
    </citation>
    <scope>NUCLEOTIDE SEQUENCE</scope>
    <source>
        <strain evidence="3">ZSDZ42</strain>
    </source>
</reference>
<accession>A0ABT5QYS5</accession>
<evidence type="ECO:0000313" key="4">
    <source>
        <dbReference type="Proteomes" id="UP001149400"/>
    </source>
</evidence>
<protein>
    <recommendedName>
        <fullName evidence="5">Lipoprotein</fullName>
    </recommendedName>
</protein>